<dbReference type="SUPFAM" id="SSF55205">
    <property type="entry name" value="EPT/RTPC-like"/>
    <property type="match status" value="1"/>
</dbReference>
<dbReference type="InterPro" id="IPR037136">
    <property type="entry name" value="RNA3'_phos_cyclase_dom_sf"/>
</dbReference>
<feature type="region of interest" description="Disordered" evidence="1">
    <location>
        <begin position="1"/>
        <end position="25"/>
    </location>
</feature>
<organism evidence="3 4">
    <name type="scientific">Penicillium chermesinum</name>
    <dbReference type="NCBI Taxonomy" id="63820"/>
    <lineage>
        <taxon>Eukaryota</taxon>
        <taxon>Fungi</taxon>
        <taxon>Dikarya</taxon>
        <taxon>Ascomycota</taxon>
        <taxon>Pezizomycotina</taxon>
        <taxon>Eurotiomycetes</taxon>
        <taxon>Eurotiomycetidae</taxon>
        <taxon>Eurotiales</taxon>
        <taxon>Aspergillaceae</taxon>
        <taxon>Penicillium</taxon>
    </lineage>
</organism>
<dbReference type="OrthoDB" id="25029at2759"/>
<evidence type="ECO:0000313" key="3">
    <source>
        <dbReference type="EMBL" id="KAJ5223467.1"/>
    </source>
</evidence>
<dbReference type="GeneID" id="83204608"/>
<reference evidence="3" key="2">
    <citation type="journal article" date="2023" name="IMA Fungus">
        <title>Comparative genomic study of the Penicillium genus elucidates a diverse pangenome and 15 lateral gene transfer events.</title>
        <authorList>
            <person name="Petersen C."/>
            <person name="Sorensen T."/>
            <person name="Nielsen M.R."/>
            <person name="Sondergaard T.E."/>
            <person name="Sorensen J.L."/>
            <person name="Fitzpatrick D.A."/>
            <person name="Frisvad J.C."/>
            <person name="Nielsen K.L."/>
        </authorList>
    </citation>
    <scope>NUCLEOTIDE SEQUENCE</scope>
    <source>
        <strain evidence="3">IBT 19713</strain>
    </source>
</reference>
<sequence length="443" mass="48178">MADPTKDSRPDPQPRQHPRPIELDGCTLQGGGQLVRIAMALAALTGRPITIKNIRAGRPRGGGIKPALAAGIDLLASISGSTVVSGHVGATNMTFQPPPPPASISPTEGSLEIVSLSNLQVDPEYHVCLSTPGSTLLVFQILYPYLMHVATQSPTGYVNLRVTGSTNAVAAPSYDYAAQVMVPNFARLGLPKLSITLHKRGWASPPIEMGEMGFSIHPVSSLGRGNQTSSKTNPFPSIHIMDHERGKVTQIDITVLAPDVILPGLRMTVRKYIEDDMKRACQVLETENPSLFEPAADPDNPASPRRESVQIHTSETTQNNRIYLLLVAHTSTGFRLGFDAQLERRQIDKGKIIDIMASCVEGFLHEISDDPKLEDQLDADLGPVRRSCLDSYMRDQIVIFEALGKIGQAGPPDSRKREDTRYLSSHTKTAQWVCKEILGTSET</sequence>
<feature type="region of interest" description="Disordered" evidence="1">
    <location>
        <begin position="291"/>
        <end position="314"/>
    </location>
</feature>
<dbReference type="AlphaFoldDB" id="A0A9W9NP00"/>
<keyword evidence="4" id="KW-1185">Reference proteome</keyword>
<dbReference type="Gene3D" id="3.65.10.20">
    <property type="entry name" value="RNA 3'-terminal phosphate cyclase domain"/>
    <property type="match status" value="2"/>
</dbReference>
<protein>
    <recommendedName>
        <fullName evidence="2">RNA 3'-terminal phosphate cyclase domain-containing protein</fullName>
    </recommendedName>
</protein>
<dbReference type="InterPro" id="IPR023797">
    <property type="entry name" value="RNA3'_phos_cyclase_dom"/>
</dbReference>
<feature type="compositionally biased region" description="Basic and acidic residues" evidence="1">
    <location>
        <begin position="1"/>
        <end position="22"/>
    </location>
</feature>
<accession>A0A9W9NP00</accession>
<dbReference type="PANTHER" id="PTHR11096:SF0">
    <property type="entry name" value="RNA 3'-TERMINAL PHOSPHATE CYCLASE"/>
    <property type="match status" value="1"/>
</dbReference>
<gene>
    <name evidence="3" type="ORF">N7468_008009</name>
</gene>
<dbReference type="EMBL" id="JAPQKS010000006">
    <property type="protein sequence ID" value="KAJ5223467.1"/>
    <property type="molecule type" value="Genomic_DNA"/>
</dbReference>
<evidence type="ECO:0000256" key="1">
    <source>
        <dbReference type="SAM" id="MobiDB-lite"/>
    </source>
</evidence>
<dbReference type="RefSeq" id="XP_058327650.1">
    <property type="nucleotide sequence ID" value="XM_058477305.1"/>
</dbReference>
<dbReference type="InterPro" id="IPR013792">
    <property type="entry name" value="RNA3'P_cycl/enolpyr_Trfase_a/b"/>
</dbReference>
<dbReference type="GO" id="GO:0003963">
    <property type="term" value="F:RNA-3'-phosphate cyclase activity"/>
    <property type="evidence" value="ECO:0007669"/>
    <property type="project" value="TreeGrafter"/>
</dbReference>
<evidence type="ECO:0000259" key="2">
    <source>
        <dbReference type="Pfam" id="PF01137"/>
    </source>
</evidence>
<dbReference type="InterPro" id="IPR000228">
    <property type="entry name" value="RNA3'_term_phos_cyc"/>
</dbReference>
<proteinExistence type="predicted"/>
<dbReference type="GO" id="GO:0006396">
    <property type="term" value="P:RNA processing"/>
    <property type="evidence" value="ECO:0007669"/>
    <property type="project" value="InterPro"/>
</dbReference>
<dbReference type="GO" id="GO:0005634">
    <property type="term" value="C:nucleus"/>
    <property type="evidence" value="ECO:0007669"/>
    <property type="project" value="TreeGrafter"/>
</dbReference>
<name>A0A9W9NP00_9EURO</name>
<evidence type="ECO:0000313" key="4">
    <source>
        <dbReference type="Proteomes" id="UP001150941"/>
    </source>
</evidence>
<reference evidence="3" key="1">
    <citation type="submission" date="2022-11" db="EMBL/GenBank/DDBJ databases">
        <authorList>
            <person name="Petersen C."/>
        </authorList>
    </citation>
    <scope>NUCLEOTIDE SEQUENCE</scope>
    <source>
        <strain evidence="3">IBT 19713</strain>
    </source>
</reference>
<dbReference type="Proteomes" id="UP001150941">
    <property type="component" value="Unassembled WGS sequence"/>
</dbReference>
<comment type="caution">
    <text evidence="3">The sequence shown here is derived from an EMBL/GenBank/DDBJ whole genome shotgun (WGS) entry which is preliminary data.</text>
</comment>
<feature type="domain" description="RNA 3'-terminal phosphate cyclase" evidence="2">
    <location>
        <begin position="29"/>
        <end position="440"/>
    </location>
</feature>
<dbReference type="Pfam" id="PF01137">
    <property type="entry name" value="RTC"/>
    <property type="match status" value="1"/>
</dbReference>
<dbReference type="PANTHER" id="PTHR11096">
    <property type="entry name" value="RNA 3' TERMINAL PHOSPHATE CYCLASE"/>
    <property type="match status" value="1"/>
</dbReference>